<evidence type="ECO:0000259" key="1">
    <source>
        <dbReference type="Pfam" id="PF03167"/>
    </source>
</evidence>
<protein>
    <recommendedName>
        <fullName evidence="1">Uracil-DNA glycosylase-like domain-containing protein</fullName>
    </recommendedName>
</protein>
<gene>
    <name evidence="2" type="ORF">GC093_16930</name>
</gene>
<keyword evidence="3" id="KW-1185">Reference proteome</keyword>
<accession>A0A972GVC6</accession>
<reference evidence="2" key="1">
    <citation type="submission" date="2019-10" db="EMBL/GenBank/DDBJ databases">
        <title>Description of Paenibacillus glebae sp. nov.</title>
        <authorList>
            <person name="Carlier A."/>
            <person name="Qi S."/>
        </authorList>
    </citation>
    <scope>NUCLEOTIDE SEQUENCE</scope>
    <source>
        <strain evidence="2">LMG 31456</strain>
    </source>
</reference>
<proteinExistence type="predicted"/>
<dbReference type="RefSeq" id="WP_171653112.1">
    <property type="nucleotide sequence ID" value="NZ_WHOD01000066.1"/>
</dbReference>
<dbReference type="Pfam" id="PF03167">
    <property type="entry name" value="UDG"/>
    <property type="match status" value="1"/>
</dbReference>
<dbReference type="InterPro" id="IPR005122">
    <property type="entry name" value="Uracil-DNA_glycosylase-like"/>
</dbReference>
<dbReference type="SUPFAM" id="SSF52141">
    <property type="entry name" value="Uracil-DNA glycosylase-like"/>
    <property type="match status" value="1"/>
</dbReference>
<name>A0A972GVC6_9BACL</name>
<dbReference type="Gene3D" id="3.40.470.10">
    <property type="entry name" value="Uracil-DNA glycosylase-like domain"/>
    <property type="match status" value="1"/>
</dbReference>
<dbReference type="Proteomes" id="UP000641588">
    <property type="component" value="Unassembled WGS sequence"/>
</dbReference>
<evidence type="ECO:0000313" key="2">
    <source>
        <dbReference type="EMBL" id="NOU94893.1"/>
    </source>
</evidence>
<dbReference type="InterPro" id="IPR036895">
    <property type="entry name" value="Uracil-DNA_glycosylase-like_sf"/>
</dbReference>
<comment type="caution">
    <text evidence="2">The sequence shown here is derived from an EMBL/GenBank/DDBJ whole genome shotgun (WGS) entry which is preliminary data.</text>
</comment>
<dbReference type="EMBL" id="WHOD01000066">
    <property type="protein sequence ID" value="NOU94893.1"/>
    <property type="molecule type" value="Genomic_DNA"/>
</dbReference>
<organism evidence="2 3">
    <name type="scientific">Paenibacillus foliorum</name>
    <dbReference type="NCBI Taxonomy" id="2654974"/>
    <lineage>
        <taxon>Bacteria</taxon>
        <taxon>Bacillati</taxon>
        <taxon>Bacillota</taxon>
        <taxon>Bacilli</taxon>
        <taxon>Bacillales</taxon>
        <taxon>Paenibacillaceae</taxon>
        <taxon>Paenibacillus</taxon>
    </lineage>
</organism>
<sequence>MDKVVQEARNIRENLLRNQKLARHIDKGRDYIPISKVGSQKIKLIIIGQDPTVKNEKSRDTIKTVLNLDKQQNSLYNYLSSISKQLGSDIEENVYVTNLLKCFYVAPPATIPGCIREHTVYWIELLRSELASFPEAVVITLGEPVLNALIISGSKKIRDYWGYQGNNQSDVSKFHYSVENNNLLQRRVFPFPHQPSIQKYFYKRYKDDYISFVNNQNVGM</sequence>
<evidence type="ECO:0000313" key="3">
    <source>
        <dbReference type="Proteomes" id="UP000641588"/>
    </source>
</evidence>
<dbReference type="AlphaFoldDB" id="A0A972GVC6"/>
<feature type="domain" description="Uracil-DNA glycosylase-like" evidence="1">
    <location>
        <begin position="37"/>
        <end position="201"/>
    </location>
</feature>